<accession>A0A1Z5HR58</accession>
<name>A0A1Z5HR58_9FIRM</name>
<keyword evidence="2" id="KW-1185">Reference proteome</keyword>
<reference evidence="2" key="1">
    <citation type="journal article" date="2017" name="Appl. Environ. Microbiol.">
        <title>Genomic analysis of Calderihabitans maritimus KKC1, a thermophilic hydrogenogenic carboxydotrophic bacterium isolated from marine sediment.</title>
        <authorList>
            <person name="Omae K."/>
            <person name="Yoneda Y."/>
            <person name="Fukuyama Y."/>
            <person name="Yoshida T."/>
            <person name="Sako Y."/>
        </authorList>
    </citation>
    <scope>NUCLEOTIDE SEQUENCE [LARGE SCALE GENOMIC DNA]</scope>
    <source>
        <strain evidence="2">KKC1</strain>
    </source>
</reference>
<dbReference type="EMBL" id="BDGJ01000033">
    <property type="protein sequence ID" value="GAW91795.1"/>
    <property type="molecule type" value="Genomic_DNA"/>
</dbReference>
<gene>
    <name evidence="1" type="ORF">KKC1_09550</name>
</gene>
<organism evidence="1 2">
    <name type="scientific">Calderihabitans maritimus</name>
    <dbReference type="NCBI Taxonomy" id="1246530"/>
    <lineage>
        <taxon>Bacteria</taxon>
        <taxon>Bacillati</taxon>
        <taxon>Bacillota</taxon>
        <taxon>Clostridia</taxon>
        <taxon>Neomoorellales</taxon>
        <taxon>Calderihabitantaceae</taxon>
        <taxon>Calderihabitans</taxon>
    </lineage>
</organism>
<evidence type="ECO:0000313" key="2">
    <source>
        <dbReference type="Proteomes" id="UP000197032"/>
    </source>
</evidence>
<sequence>MLELTCPLCNGLKQFYFPCPQCSRPMEDRGALENFFGPYSPYETHPLFFSSTFSEKTNLYCVHLFACPGCGKDKRIKIRRIEK</sequence>
<dbReference type="AlphaFoldDB" id="A0A1Z5HR58"/>
<evidence type="ECO:0000313" key="1">
    <source>
        <dbReference type="EMBL" id="GAW91795.1"/>
    </source>
</evidence>
<dbReference type="Proteomes" id="UP000197032">
    <property type="component" value="Unassembled WGS sequence"/>
</dbReference>
<protein>
    <submittedName>
        <fullName evidence="1">Uncharacterized protein</fullName>
    </submittedName>
</protein>
<comment type="caution">
    <text evidence="1">The sequence shown here is derived from an EMBL/GenBank/DDBJ whole genome shotgun (WGS) entry which is preliminary data.</text>
</comment>
<proteinExistence type="predicted"/>